<evidence type="ECO:0000313" key="1">
    <source>
        <dbReference type="EMBL" id="CUV20806.1"/>
    </source>
</evidence>
<accession>A0A0S4UF49</accession>
<proteinExistence type="predicted"/>
<protein>
    <submittedName>
        <fullName evidence="1">Uncharacterized protein</fullName>
    </submittedName>
</protein>
<sequence length="76" mass="8378">MVRQPHVLNARFNVQNPSDHCLVNWTDDFPNLTGTRISRIDLGNVHGNVSVPVCLPTFPNPSSCFHEAGPAVCLRP</sequence>
<dbReference type="AlphaFoldDB" id="A0A0S4UF49"/>
<gene>
    <name evidence="1" type="ORF">PSS4_v1_1740010</name>
</gene>
<organism evidence="1">
    <name type="scientific">Ralstonia solanacearum</name>
    <name type="common">Pseudomonas solanacearum</name>
    <dbReference type="NCBI Taxonomy" id="305"/>
    <lineage>
        <taxon>Bacteria</taxon>
        <taxon>Pseudomonadati</taxon>
        <taxon>Pseudomonadota</taxon>
        <taxon>Betaproteobacteria</taxon>
        <taxon>Burkholderiales</taxon>
        <taxon>Burkholderiaceae</taxon>
        <taxon>Ralstonia</taxon>
        <taxon>Ralstonia solanacearum species complex</taxon>
    </lineage>
</organism>
<reference evidence="1" key="1">
    <citation type="submission" date="2015-10" db="EMBL/GenBank/DDBJ databases">
        <authorList>
            <person name="Gilbert D.G."/>
        </authorList>
    </citation>
    <scope>NUCLEOTIDE SEQUENCE</scope>
    <source>
        <strain evidence="1">Phyl III-seqv23</strain>
    </source>
</reference>
<name>A0A0S4UF49_RALSL</name>
<dbReference type="EMBL" id="LN899821">
    <property type="protein sequence ID" value="CUV20806.1"/>
    <property type="molecule type" value="Genomic_DNA"/>
</dbReference>